<sequence>MNIPKTPTPSTPAPLVKTTKTKAVPWDHNGIDGGSSSMEIVLKWLTTGTNYLG</sequence>
<evidence type="ECO:0000313" key="1">
    <source>
        <dbReference type="EMBL" id="KNZ44824.1"/>
    </source>
</evidence>
<proteinExistence type="predicted"/>
<comment type="caution">
    <text evidence="1">The sequence shown here is derived from an EMBL/GenBank/DDBJ whole genome shotgun (WGS) entry which is preliminary data.</text>
</comment>
<dbReference type="AlphaFoldDB" id="A0A0L6U8F3"/>
<protein>
    <submittedName>
        <fullName evidence="1">Uncharacterized protein</fullName>
    </submittedName>
</protein>
<gene>
    <name evidence="1" type="ORF">VP01_878g5</name>
</gene>
<name>A0A0L6U8F3_9BASI</name>
<accession>A0A0L6U8F3</accession>
<dbReference type="Proteomes" id="UP000037035">
    <property type="component" value="Unassembled WGS sequence"/>
</dbReference>
<dbReference type="VEuPathDB" id="FungiDB:VP01_878g5"/>
<evidence type="ECO:0000313" key="2">
    <source>
        <dbReference type="Proteomes" id="UP000037035"/>
    </source>
</evidence>
<organism evidence="1 2">
    <name type="scientific">Puccinia sorghi</name>
    <dbReference type="NCBI Taxonomy" id="27349"/>
    <lineage>
        <taxon>Eukaryota</taxon>
        <taxon>Fungi</taxon>
        <taxon>Dikarya</taxon>
        <taxon>Basidiomycota</taxon>
        <taxon>Pucciniomycotina</taxon>
        <taxon>Pucciniomycetes</taxon>
        <taxon>Pucciniales</taxon>
        <taxon>Pucciniaceae</taxon>
        <taxon>Puccinia</taxon>
    </lineage>
</organism>
<dbReference type="OrthoDB" id="168171at2759"/>
<keyword evidence="2" id="KW-1185">Reference proteome</keyword>
<reference evidence="1 2" key="1">
    <citation type="submission" date="2015-08" db="EMBL/GenBank/DDBJ databases">
        <title>Next Generation Sequencing and Analysis of the Genome of Puccinia sorghi L Schw, the Causal Agent of Maize Common Rust.</title>
        <authorList>
            <person name="Rochi L."/>
            <person name="Burguener G."/>
            <person name="Darino M."/>
            <person name="Turjanski A."/>
            <person name="Kreff E."/>
            <person name="Dieguez M.J."/>
            <person name="Sacco F."/>
        </authorList>
    </citation>
    <scope>NUCLEOTIDE SEQUENCE [LARGE SCALE GENOMIC DNA]</scope>
    <source>
        <strain evidence="1 2">RO10H11247</strain>
    </source>
</reference>
<dbReference type="EMBL" id="LAVV01014370">
    <property type="protein sequence ID" value="KNZ44824.1"/>
    <property type="molecule type" value="Genomic_DNA"/>
</dbReference>